<name>A0ABT5L8B6_9MOLU</name>
<evidence type="ECO:0000313" key="2">
    <source>
        <dbReference type="Proteomes" id="UP001221763"/>
    </source>
</evidence>
<keyword evidence="2" id="KW-1185">Reference proteome</keyword>
<sequence>MGLFLIFLKRLFLFFGKKIFEKENYLSFSKLFF</sequence>
<accession>A0ABT5L8B6</accession>
<reference evidence="1 2" key="1">
    <citation type="journal article" date="2023" name="Plant">
        <title>Draft Genome Sequence Resource of CBPPT1, a 'Candidatus Phytoplasma trifolii'-Related Strain Associated with Potato Purple Top Disease in the Columbia Basin, U.S.A.</title>
        <authorList>
            <person name="Wei W."/>
            <person name="Shao J."/>
            <person name="Bottner-Parker K.D."/>
            <person name="Zhao Y."/>
        </authorList>
    </citation>
    <scope>NUCLEOTIDE SEQUENCE [LARGE SCALE GENOMIC DNA]</scope>
    <source>
        <strain evidence="1 2">CBPPT1</strain>
    </source>
</reference>
<proteinExistence type="predicted"/>
<protein>
    <submittedName>
        <fullName evidence="1">Uncharacterized protein</fullName>
    </submittedName>
</protein>
<comment type="caution">
    <text evidence="1">The sequence shown here is derived from an EMBL/GenBank/DDBJ whole genome shotgun (WGS) entry which is preliminary data.</text>
</comment>
<dbReference type="Proteomes" id="UP001221763">
    <property type="component" value="Unassembled WGS sequence"/>
</dbReference>
<dbReference type="EMBL" id="JANHJP010000002">
    <property type="protein sequence ID" value="MDC9031916.1"/>
    <property type="molecule type" value="Genomic_DNA"/>
</dbReference>
<organism evidence="1 2">
    <name type="scientific">Columbia Basin potato purple top phytoplasma</name>
    <dbReference type="NCBI Taxonomy" id="307134"/>
    <lineage>
        <taxon>Bacteria</taxon>
        <taxon>Bacillati</taxon>
        <taxon>Mycoplasmatota</taxon>
        <taxon>Mollicutes</taxon>
        <taxon>Acholeplasmatales</taxon>
        <taxon>Acholeplasmataceae</taxon>
        <taxon>Candidatus Phytoplasma</taxon>
        <taxon>16SrVI (Clover proliferation group)</taxon>
    </lineage>
</organism>
<evidence type="ECO:0000313" key="1">
    <source>
        <dbReference type="EMBL" id="MDC9031916.1"/>
    </source>
</evidence>
<gene>
    <name evidence="1" type="ORF">M8044_000135</name>
</gene>